<name>A0A8C4YLZ9_9SAUR</name>
<evidence type="ECO:0000313" key="2">
    <source>
        <dbReference type="Proteomes" id="UP000694390"/>
    </source>
</evidence>
<keyword evidence="2" id="KW-1185">Reference proteome</keyword>
<dbReference type="InterPro" id="IPR051244">
    <property type="entry name" value="TCAF"/>
</dbReference>
<protein>
    <submittedName>
        <fullName evidence="1">Uncharacterized protein</fullName>
    </submittedName>
</protein>
<dbReference type="OrthoDB" id="10260387at2759"/>
<sequence>MREGPLTRFLLDTIKWLGAGKKGRIGINPNLKSLHDLLTQQKVVCKISAPTDNLSIYCCQSYSNTEGKKIHEFVAEGGGLLIGGHAWCDLSVTLT</sequence>
<dbReference type="PANTHER" id="PTHR15730:SF5">
    <property type="entry name" value="SI:CH211-210B2.2-RELATED"/>
    <property type="match status" value="1"/>
</dbReference>
<accession>A0A8C4YLZ9</accession>
<dbReference type="GO" id="GO:0090314">
    <property type="term" value="P:positive regulation of protein targeting to membrane"/>
    <property type="evidence" value="ECO:0007669"/>
    <property type="project" value="TreeGrafter"/>
</dbReference>
<dbReference type="GO" id="GO:0044325">
    <property type="term" value="F:transmembrane transporter binding"/>
    <property type="evidence" value="ECO:0007669"/>
    <property type="project" value="TreeGrafter"/>
</dbReference>
<dbReference type="PANTHER" id="PTHR15730">
    <property type="entry name" value="EXPERIMENTAL AUTOIMMUNE PROSTATITIS ANTIGEN 2-RELATED"/>
    <property type="match status" value="1"/>
</dbReference>
<dbReference type="GO" id="GO:0005886">
    <property type="term" value="C:plasma membrane"/>
    <property type="evidence" value="ECO:0007669"/>
    <property type="project" value="TreeGrafter"/>
</dbReference>
<dbReference type="Ensembl" id="ENSGEVT00005029230.1">
    <property type="protein sequence ID" value="ENSGEVP00005027799.1"/>
    <property type="gene ID" value="ENSGEVG00005019609.1"/>
</dbReference>
<dbReference type="AlphaFoldDB" id="A0A8C4YLZ9"/>
<proteinExistence type="predicted"/>
<organism evidence="1 2">
    <name type="scientific">Gopherus evgoodei</name>
    <name type="common">Goodes thornscrub tortoise</name>
    <dbReference type="NCBI Taxonomy" id="1825980"/>
    <lineage>
        <taxon>Eukaryota</taxon>
        <taxon>Metazoa</taxon>
        <taxon>Chordata</taxon>
        <taxon>Craniata</taxon>
        <taxon>Vertebrata</taxon>
        <taxon>Euteleostomi</taxon>
        <taxon>Archelosauria</taxon>
        <taxon>Testudinata</taxon>
        <taxon>Testudines</taxon>
        <taxon>Cryptodira</taxon>
        <taxon>Durocryptodira</taxon>
        <taxon>Testudinoidea</taxon>
        <taxon>Testudinidae</taxon>
        <taxon>Gopherus</taxon>
    </lineage>
</organism>
<dbReference type="Proteomes" id="UP000694390">
    <property type="component" value="Unassembled WGS sequence"/>
</dbReference>
<evidence type="ECO:0000313" key="1">
    <source>
        <dbReference type="Ensembl" id="ENSGEVP00005027799.1"/>
    </source>
</evidence>
<dbReference type="GeneTree" id="ENSGT01030000235651"/>
<reference evidence="1" key="2">
    <citation type="submission" date="2025-09" db="UniProtKB">
        <authorList>
            <consortium name="Ensembl"/>
        </authorList>
    </citation>
    <scope>IDENTIFICATION</scope>
</reference>
<reference evidence="1" key="1">
    <citation type="submission" date="2025-08" db="UniProtKB">
        <authorList>
            <consortium name="Ensembl"/>
        </authorList>
    </citation>
    <scope>IDENTIFICATION</scope>
</reference>